<dbReference type="PANTHER" id="PTHR34582:SF6">
    <property type="entry name" value="UPF0702 TRANSMEMBRANE PROTEIN YCAP"/>
    <property type="match status" value="1"/>
</dbReference>
<comment type="subcellular location">
    <subcellularLocation>
        <location evidence="1">Cell membrane</location>
        <topology evidence="1">Multi-pass membrane protein</topology>
    </subcellularLocation>
</comment>
<evidence type="ECO:0000256" key="6">
    <source>
        <dbReference type="ARBA" id="ARBA00023136"/>
    </source>
</evidence>
<evidence type="ECO:0000256" key="4">
    <source>
        <dbReference type="ARBA" id="ARBA00022692"/>
    </source>
</evidence>
<reference evidence="11" key="1">
    <citation type="submission" date="2014-01" db="EMBL/GenBank/DDBJ databases">
        <title>The Genome Sequence of Anopheles melas CM1001059_A (V2).</title>
        <authorList>
            <consortium name="The Broad Institute Genomics Platform"/>
            <person name="Neafsey D.E."/>
            <person name="Besansky N."/>
            <person name="Howell P."/>
            <person name="Walton C."/>
            <person name="Young S.K."/>
            <person name="Zeng Q."/>
            <person name="Gargeya S."/>
            <person name="Fitzgerald M."/>
            <person name="Haas B."/>
            <person name="Abouelleil A."/>
            <person name="Allen A.W."/>
            <person name="Alvarado L."/>
            <person name="Arachchi H.M."/>
            <person name="Berlin A.M."/>
            <person name="Chapman S.B."/>
            <person name="Gainer-Dewar J."/>
            <person name="Goldberg J."/>
            <person name="Griggs A."/>
            <person name="Gujja S."/>
            <person name="Hansen M."/>
            <person name="Howarth C."/>
            <person name="Imamovic A."/>
            <person name="Ireland A."/>
            <person name="Larimer J."/>
            <person name="McCowan C."/>
            <person name="Murphy C."/>
            <person name="Pearson M."/>
            <person name="Poon T.W."/>
            <person name="Priest M."/>
            <person name="Roberts A."/>
            <person name="Saif S."/>
            <person name="Shea T."/>
            <person name="Sisk P."/>
            <person name="Sykes S."/>
            <person name="Wortman J."/>
            <person name="Nusbaum C."/>
            <person name="Birren B."/>
        </authorList>
    </citation>
    <scope>NUCLEOTIDE SEQUENCE [LARGE SCALE GENOMIC DNA]</scope>
    <source>
        <strain evidence="11">CM1001059</strain>
    </source>
</reference>
<evidence type="ECO:0000256" key="2">
    <source>
        <dbReference type="ARBA" id="ARBA00006448"/>
    </source>
</evidence>
<evidence type="ECO:0000256" key="5">
    <source>
        <dbReference type="ARBA" id="ARBA00022989"/>
    </source>
</evidence>
<reference evidence="10" key="2">
    <citation type="submission" date="2020-05" db="UniProtKB">
        <authorList>
            <consortium name="EnsemblMetazoa"/>
        </authorList>
    </citation>
    <scope>IDENTIFICATION</scope>
    <source>
        <strain evidence="10">CM1001059</strain>
    </source>
</reference>
<dbReference type="InterPro" id="IPR023090">
    <property type="entry name" value="UPF0702_alpha/beta_dom_sf"/>
</dbReference>
<proteinExistence type="inferred from homology"/>
<dbReference type="VEuPathDB" id="VectorBase:AMEC022053"/>
<evidence type="ECO:0000313" key="10">
    <source>
        <dbReference type="EnsemblMetazoa" id="AMEC022053-PA"/>
    </source>
</evidence>
<evidence type="ECO:0000256" key="1">
    <source>
        <dbReference type="ARBA" id="ARBA00004651"/>
    </source>
</evidence>
<protein>
    <recommendedName>
        <fullName evidence="12">DUF421 domain-containing protein</fullName>
    </recommendedName>
</protein>
<feature type="domain" description="YetF-like N-terminal transmembrane" evidence="9">
    <location>
        <begin position="169"/>
        <end position="229"/>
    </location>
</feature>
<evidence type="ECO:0008006" key="12">
    <source>
        <dbReference type="Google" id="ProtNLM"/>
    </source>
</evidence>
<feature type="transmembrane region" description="Helical" evidence="7">
    <location>
        <begin position="160"/>
        <end position="179"/>
    </location>
</feature>
<feature type="transmembrane region" description="Helical" evidence="7">
    <location>
        <begin position="33"/>
        <end position="51"/>
    </location>
</feature>
<dbReference type="GO" id="GO:0005886">
    <property type="term" value="C:plasma membrane"/>
    <property type="evidence" value="ECO:0007669"/>
    <property type="project" value="UniProtKB-SubCell"/>
</dbReference>
<evidence type="ECO:0000256" key="3">
    <source>
        <dbReference type="ARBA" id="ARBA00022475"/>
    </source>
</evidence>
<dbReference type="Pfam" id="PF20730">
    <property type="entry name" value="YetF_N"/>
    <property type="match status" value="1"/>
</dbReference>
<dbReference type="PANTHER" id="PTHR34582">
    <property type="entry name" value="UPF0702 TRANSMEMBRANE PROTEIN YCAP"/>
    <property type="match status" value="1"/>
</dbReference>
<keyword evidence="11" id="KW-1185">Reference proteome</keyword>
<evidence type="ECO:0000259" key="8">
    <source>
        <dbReference type="Pfam" id="PF04239"/>
    </source>
</evidence>
<feature type="transmembrane region" description="Helical" evidence="7">
    <location>
        <begin position="211"/>
        <end position="229"/>
    </location>
</feature>
<organism evidence="10 11">
    <name type="scientific">Anopheles melas</name>
    <dbReference type="NCBI Taxonomy" id="34690"/>
    <lineage>
        <taxon>Eukaryota</taxon>
        <taxon>Metazoa</taxon>
        <taxon>Ecdysozoa</taxon>
        <taxon>Arthropoda</taxon>
        <taxon>Hexapoda</taxon>
        <taxon>Insecta</taxon>
        <taxon>Pterygota</taxon>
        <taxon>Neoptera</taxon>
        <taxon>Endopterygota</taxon>
        <taxon>Diptera</taxon>
        <taxon>Nematocera</taxon>
        <taxon>Culicoidea</taxon>
        <taxon>Culicidae</taxon>
        <taxon>Anophelinae</taxon>
        <taxon>Anopheles</taxon>
    </lineage>
</organism>
<accession>A0A182UKG5</accession>
<keyword evidence="3" id="KW-1003">Cell membrane</keyword>
<feature type="transmembrane region" description="Helical" evidence="7">
    <location>
        <begin position="186"/>
        <end position="205"/>
    </location>
</feature>
<dbReference type="Gene3D" id="3.30.240.20">
    <property type="entry name" value="bsu07140 like domains"/>
    <property type="match status" value="1"/>
</dbReference>
<name>A0A182UKG5_9DIPT</name>
<dbReference type="Proteomes" id="UP000075902">
    <property type="component" value="Unassembled WGS sequence"/>
</dbReference>
<keyword evidence="4 7" id="KW-0812">Transmembrane</keyword>
<feature type="domain" description="YetF C-terminal" evidence="8">
    <location>
        <begin position="236"/>
        <end position="302"/>
    </location>
</feature>
<dbReference type="InterPro" id="IPR007353">
    <property type="entry name" value="DUF421"/>
</dbReference>
<sequence length="304" mass="33529">MLPRLDPSDEQERHYPVQENLHVQRCQWALERVGVWILGALVLLTVAGLFAKGPLSHAEAASEDGRLQVTWQRFLRNGATSTLVVDVHGVGPKARVELLGELLEGSTLEGLQPQPAASRTAGGNGLALDVTADEQGRVRLFLSLRADGVGLFRSQPAMDAVFRAAAIYFALLVIFKFSGRRSLSEITIFDFVLLLIIGEATQQALLGDDFSVTNAVLVIVTLISIDLVLTRLQWRWPRLDLWLEGSPVIVVEHGAVLKSRLDAARLREADILEAAREKHGLERLEQIRYAIVERNGKISIIPAQ</sequence>
<comment type="similarity">
    <text evidence="2">Belongs to the UPF0702 family.</text>
</comment>
<dbReference type="AlphaFoldDB" id="A0A182UKG5"/>
<evidence type="ECO:0000256" key="7">
    <source>
        <dbReference type="SAM" id="Phobius"/>
    </source>
</evidence>
<dbReference type="InterPro" id="IPR048454">
    <property type="entry name" value="YetF_N"/>
</dbReference>
<evidence type="ECO:0000259" key="9">
    <source>
        <dbReference type="Pfam" id="PF20730"/>
    </source>
</evidence>
<keyword evidence="5 7" id="KW-1133">Transmembrane helix</keyword>
<evidence type="ECO:0000313" key="11">
    <source>
        <dbReference type="Proteomes" id="UP000075902"/>
    </source>
</evidence>
<dbReference type="EnsemblMetazoa" id="AMEC022053-RA">
    <property type="protein sequence ID" value="AMEC022053-PA"/>
    <property type="gene ID" value="AMEC022053"/>
</dbReference>
<keyword evidence="6 7" id="KW-0472">Membrane</keyword>
<dbReference type="Pfam" id="PF04239">
    <property type="entry name" value="DUF421"/>
    <property type="match status" value="1"/>
</dbReference>